<sequence length="45" mass="5065">MEIEEGVPYNVGVNLTERLELDIPYQSLKHPSPSLNKKRKNGGNV</sequence>
<evidence type="ECO:0000313" key="1">
    <source>
        <dbReference type="EMBL" id="EMF81990.1"/>
    </source>
</evidence>
<comment type="caution">
    <text evidence="1">The sequence shown here is derived from an EMBL/GenBank/DDBJ whole genome shotgun (WGS) entry which is preliminary data.</text>
</comment>
<evidence type="ECO:0000313" key="2">
    <source>
        <dbReference type="Proteomes" id="UP000011770"/>
    </source>
</evidence>
<gene>
    <name evidence="1" type="ORF">LEP1GSC188_0757</name>
</gene>
<organism evidence="1 2">
    <name type="scientific">Leptospira weilii serovar Topaz str. LT2116</name>
    <dbReference type="NCBI Taxonomy" id="1088540"/>
    <lineage>
        <taxon>Bacteria</taxon>
        <taxon>Pseudomonadati</taxon>
        <taxon>Spirochaetota</taxon>
        <taxon>Spirochaetia</taxon>
        <taxon>Leptospirales</taxon>
        <taxon>Leptospiraceae</taxon>
        <taxon>Leptospira</taxon>
    </lineage>
</organism>
<dbReference type="Proteomes" id="UP000011770">
    <property type="component" value="Unassembled WGS sequence"/>
</dbReference>
<dbReference type="AlphaFoldDB" id="M3GZT0"/>
<proteinExistence type="predicted"/>
<protein>
    <submittedName>
        <fullName evidence="1">Uncharacterized protein</fullName>
    </submittedName>
</protein>
<reference evidence="1 2" key="1">
    <citation type="submission" date="2013-01" db="EMBL/GenBank/DDBJ databases">
        <authorList>
            <person name="Harkins D.M."/>
            <person name="Durkin A.S."/>
            <person name="Brinkac L.M."/>
            <person name="Haft D.H."/>
            <person name="Selengut J.D."/>
            <person name="Sanka R."/>
            <person name="DePew J."/>
            <person name="Purushe J."/>
            <person name="Tulsiani S.M."/>
            <person name="Graham G.C."/>
            <person name="Burns M.-A."/>
            <person name="Dohnt M.F."/>
            <person name="Smythe L.D."/>
            <person name="McKay D.B."/>
            <person name="Craig S.B."/>
            <person name="Vinetz J.M."/>
            <person name="Sutton G.G."/>
            <person name="Nierman W.C."/>
            <person name="Fouts D.E."/>
        </authorList>
    </citation>
    <scope>NUCLEOTIDE SEQUENCE [LARGE SCALE GENOMIC DNA]</scope>
    <source>
        <strain evidence="1 2">LT2116</strain>
    </source>
</reference>
<dbReference type="EMBL" id="AHOR02000029">
    <property type="protein sequence ID" value="EMF81990.1"/>
    <property type="molecule type" value="Genomic_DNA"/>
</dbReference>
<name>M3GZT0_9LEPT</name>
<accession>M3GZT0</accession>